<dbReference type="EMBL" id="KQ257460">
    <property type="protein sequence ID" value="KNC98419.1"/>
    <property type="molecule type" value="Genomic_DNA"/>
</dbReference>
<dbReference type="InParanoid" id="A0A0L0HC09"/>
<dbReference type="eggNOG" id="KOG4476">
    <property type="taxonomic scope" value="Eukaryota"/>
</dbReference>
<dbReference type="InterPro" id="IPR018608">
    <property type="entry name" value="Gti1/Pac2"/>
</dbReference>
<feature type="region of interest" description="Disordered" evidence="1">
    <location>
        <begin position="393"/>
        <end position="439"/>
    </location>
</feature>
<protein>
    <recommendedName>
        <fullName evidence="4">cAMP-independent regulatory protein pac2</fullName>
    </recommendedName>
</protein>
<feature type="region of interest" description="Disordered" evidence="1">
    <location>
        <begin position="218"/>
        <end position="268"/>
    </location>
</feature>
<proteinExistence type="predicted"/>
<dbReference type="GeneID" id="27689454"/>
<reference evidence="2 3" key="1">
    <citation type="submission" date="2009-08" db="EMBL/GenBank/DDBJ databases">
        <title>The Genome Sequence of Spizellomyces punctatus strain DAOM BR117.</title>
        <authorList>
            <consortium name="The Broad Institute Genome Sequencing Platform"/>
            <person name="Russ C."/>
            <person name="Cuomo C."/>
            <person name="Shea T."/>
            <person name="Young S.K."/>
            <person name="Zeng Q."/>
            <person name="Koehrsen M."/>
            <person name="Haas B."/>
            <person name="Borodovsky M."/>
            <person name="Guigo R."/>
            <person name="Alvarado L."/>
            <person name="Berlin A."/>
            <person name="Bochicchio J."/>
            <person name="Borenstein D."/>
            <person name="Chapman S."/>
            <person name="Chen Z."/>
            <person name="Engels R."/>
            <person name="Freedman E."/>
            <person name="Gellesch M."/>
            <person name="Goldberg J."/>
            <person name="Griggs A."/>
            <person name="Gujja S."/>
            <person name="Heiman D."/>
            <person name="Hepburn T."/>
            <person name="Howarth C."/>
            <person name="Jen D."/>
            <person name="Larson L."/>
            <person name="Lewis B."/>
            <person name="Mehta T."/>
            <person name="Park D."/>
            <person name="Pearson M."/>
            <person name="Roberts A."/>
            <person name="Saif S."/>
            <person name="Shenoy N."/>
            <person name="Sisk P."/>
            <person name="Stolte C."/>
            <person name="Sykes S."/>
            <person name="Thomson T."/>
            <person name="Walk T."/>
            <person name="White J."/>
            <person name="Yandava C."/>
            <person name="Burger G."/>
            <person name="Gray M.W."/>
            <person name="Holland P.W.H."/>
            <person name="King N."/>
            <person name="Lang F.B.F."/>
            <person name="Roger A.J."/>
            <person name="Ruiz-Trillo I."/>
            <person name="Lander E."/>
            <person name="Nusbaum C."/>
        </authorList>
    </citation>
    <scope>NUCLEOTIDE SEQUENCE [LARGE SCALE GENOMIC DNA]</scope>
    <source>
        <strain evidence="2 3">DAOM BR117</strain>
    </source>
</reference>
<feature type="compositionally biased region" description="Polar residues" evidence="1">
    <location>
        <begin position="222"/>
        <end position="242"/>
    </location>
</feature>
<evidence type="ECO:0000313" key="3">
    <source>
        <dbReference type="Proteomes" id="UP000053201"/>
    </source>
</evidence>
<name>A0A0L0HC09_SPIPD</name>
<feature type="compositionally biased region" description="Low complexity" evidence="1">
    <location>
        <begin position="404"/>
        <end position="414"/>
    </location>
</feature>
<feature type="compositionally biased region" description="Polar residues" evidence="1">
    <location>
        <begin position="393"/>
        <end position="403"/>
    </location>
</feature>
<evidence type="ECO:0000313" key="2">
    <source>
        <dbReference type="EMBL" id="KNC98419.1"/>
    </source>
</evidence>
<feature type="region of interest" description="Disordered" evidence="1">
    <location>
        <begin position="1"/>
        <end position="23"/>
    </location>
</feature>
<feature type="compositionally biased region" description="Basic and acidic residues" evidence="1">
    <location>
        <begin position="429"/>
        <end position="439"/>
    </location>
</feature>
<feature type="compositionally biased region" description="Polar residues" evidence="1">
    <location>
        <begin position="145"/>
        <end position="163"/>
    </location>
</feature>
<accession>A0A0L0HC09</accession>
<dbReference type="AlphaFoldDB" id="A0A0L0HC09"/>
<gene>
    <name evidence="2" type="ORF">SPPG_06123</name>
</gene>
<dbReference type="OMA" id="WCTADAT"/>
<feature type="region of interest" description="Disordered" evidence="1">
    <location>
        <begin position="115"/>
        <end position="163"/>
    </location>
</feature>
<dbReference type="VEuPathDB" id="FungiDB:SPPG_06123"/>
<evidence type="ECO:0000256" key="1">
    <source>
        <dbReference type="SAM" id="MobiDB-lite"/>
    </source>
</evidence>
<dbReference type="Proteomes" id="UP000053201">
    <property type="component" value="Unassembled WGS sequence"/>
</dbReference>
<dbReference type="PANTHER" id="PTHR28027">
    <property type="entry name" value="TRANSCRIPTIONAL REGULATOR MIT1"/>
    <property type="match status" value="1"/>
</dbReference>
<sequence length="439" mass="49364">MERPHSSDTAVIPGSAPPPSMRTIPSAAQPTFHGYVASTQDCLVLFEACRVGVLKRIQRRLTEQEREKCIKSGSVFVWEEGESGIKRWTDSKSWSPSRIKGSFLVYREVDEATARRRASSVTSDDEPSSPNTANLDQDQRRKYSSDSGKSNQKPSQLLTKKSISVRTKEGGKLHVVCYYTKSDVAAGRLLTPRQDSNLAQLAVRVGLYPDIIPEVSTLGPAAQNTPPMEISSHAQTSPTVTDQRPRIPSHRSILPPSSTYTSRLDEPRTPDAIYAISAAKSQEYPYQMSPARRDEYPFPIVSDGGVRHHNVDGPITAPTVSSYPKYPRRAMEYRDGPTGSQRNYRLHPYQRQHSNFSGYTSPRTTHDVPDHLFAHGEREVYGDRVDQYLTQQQPWTASSPQRPQQQQQQQHQQQAPGPRLPPLRMALSRADEEGRWRGY</sequence>
<keyword evidence="3" id="KW-1185">Reference proteome</keyword>
<dbReference type="OrthoDB" id="5572844at2759"/>
<dbReference type="Pfam" id="PF09729">
    <property type="entry name" value="Gti1_Pac2"/>
    <property type="match status" value="1"/>
</dbReference>
<dbReference type="RefSeq" id="XP_016606459.1">
    <property type="nucleotide sequence ID" value="XM_016754329.1"/>
</dbReference>
<evidence type="ECO:0008006" key="4">
    <source>
        <dbReference type="Google" id="ProtNLM"/>
    </source>
</evidence>
<dbReference type="GO" id="GO:0003677">
    <property type="term" value="F:DNA binding"/>
    <property type="evidence" value="ECO:0007669"/>
    <property type="project" value="TreeGrafter"/>
</dbReference>
<dbReference type="PANTHER" id="PTHR28027:SF1">
    <property type="entry name" value="CAMP INDEPENDENT REGULATORY PROTEIN (AFU_ORTHOLOGUE AFUA_3G09640)"/>
    <property type="match status" value="1"/>
</dbReference>
<organism evidence="2 3">
    <name type="scientific">Spizellomyces punctatus (strain DAOM BR117)</name>
    <dbReference type="NCBI Taxonomy" id="645134"/>
    <lineage>
        <taxon>Eukaryota</taxon>
        <taxon>Fungi</taxon>
        <taxon>Fungi incertae sedis</taxon>
        <taxon>Chytridiomycota</taxon>
        <taxon>Chytridiomycota incertae sedis</taxon>
        <taxon>Chytridiomycetes</taxon>
        <taxon>Spizellomycetales</taxon>
        <taxon>Spizellomycetaceae</taxon>
        <taxon>Spizellomyces</taxon>
    </lineage>
</organism>